<dbReference type="Gene3D" id="3.90.1720.10">
    <property type="entry name" value="endopeptidase domain like (from Nostoc punctiforme)"/>
    <property type="match status" value="1"/>
</dbReference>
<dbReference type="GO" id="GO:0004623">
    <property type="term" value="F:phospholipase A2 activity"/>
    <property type="evidence" value="ECO:0007669"/>
    <property type="project" value="TreeGrafter"/>
</dbReference>
<keyword evidence="3" id="KW-0378">Hydrolase</keyword>
<dbReference type="Pfam" id="PF04970">
    <property type="entry name" value="LRAT"/>
    <property type="match status" value="1"/>
</dbReference>
<keyword evidence="4" id="KW-0443">Lipid metabolism</keyword>
<dbReference type="Ensembl" id="ENSAPOT00000011786.1">
    <property type="protein sequence ID" value="ENSAPOP00000023232.1"/>
    <property type="gene ID" value="ENSAPOG00000004908.1"/>
</dbReference>
<evidence type="ECO:0000256" key="2">
    <source>
        <dbReference type="ARBA" id="ARBA00022679"/>
    </source>
</evidence>
<dbReference type="InParanoid" id="A0A3Q1G6B5"/>
<dbReference type="Proteomes" id="UP000257200">
    <property type="component" value="Unplaced"/>
</dbReference>
<sequence>MSVFFHSQFEFGDMITHNRICYDHYAIYVGPEKIFEKQNAGEDIFHFTRDKKNQRLAQCVFGKRIPGRTYMKNNYLDDKLQVGTREEMKTRIQEKHRNCSQYNLVSNNCEHLATYVRYGRSRCNQVRCKRSHLFATSKSRPIDGWRFVPTAIYVVKRSVEGI</sequence>
<evidence type="ECO:0000313" key="7">
    <source>
        <dbReference type="Proteomes" id="UP000257200"/>
    </source>
</evidence>
<evidence type="ECO:0000313" key="6">
    <source>
        <dbReference type="Ensembl" id="ENSAPOP00000023232.1"/>
    </source>
</evidence>
<keyword evidence="2" id="KW-0808">Transferase</keyword>
<keyword evidence="7" id="KW-1185">Reference proteome</keyword>
<dbReference type="GO" id="GO:0008970">
    <property type="term" value="F:phospholipase A1 activity"/>
    <property type="evidence" value="ECO:0007669"/>
    <property type="project" value="TreeGrafter"/>
</dbReference>
<evidence type="ECO:0000259" key="5">
    <source>
        <dbReference type="PROSITE" id="PS51934"/>
    </source>
</evidence>
<dbReference type="PROSITE" id="PS51934">
    <property type="entry name" value="LRAT"/>
    <property type="match status" value="1"/>
</dbReference>
<evidence type="ECO:0000256" key="3">
    <source>
        <dbReference type="ARBA" id="ARBA00022801"/>
    </source>
</evidence>
<dbReference type="AlphaFoldDB" id="A0A3Q1G6B5"/>
<proteinExistence type="inferred from homology"/>
<feature type="domain" description="LRAT" evidence="5">
    <location>
        <begin position="14"/>
        <end position="125"/>
    </location>
</feature>
<evidence type="ECO:0000256" key="4">
    <source>
        <dbReference type="ARBA" id="ARBA00023098"/>
    </source>
</evidence>
<dbReference type="GO" id="GO:0005737">
    <property type="term" value="C:cytoplasm"/>
    <property type="evidence" value="ECO:0007669"/>
    <property type="project" value="TreeGrafter"/>
</dbReference>
<dbReference type="PANTHER" id="PTHR13943">
    <property type="entry name" value="HRAS-LIKE SUPPRESSOR - RELATED"/>
    <property type="match status" value="1"/>
</dbReference>
<accession>A0A3Q1G6B5</accession>
<reference evidence="6" key="1">
    <citation type="submission" date="2025-08" db="UniProtKB">
        <authorList>
            <consortium name="Ensembl"/>
        </authorList>
    </citation>
    <scope>IDENTIFICATION</scope>
</reference>
<organism evidence="6 7">
    <name type="scientific">Acanthochromis polyacanthus</name>
    <name type="common">spiny chromis</name>
    <dbReference type="NCBI Taxonomy" id="80966"/>
    <lineage>
        <taxon>Eukaryota</taxon>
        <taxon>Metazoa</taxon>
        <taxon>Chordata</taxon>
        <taxon>Craniata</taxon>
        <taxon>Vertebrata</taxon>
        <taxon>Euteleostomi</taxon>
        <taxon>Actinopterygii</taxon>
        <taxon>Neopterygii</taxon>
        <taxon>Teleostei</taxon>
        <taxon>Neoteleostei</taxon>
        <taxon>Acanthomorphata</taxon>
        <taxon>Ovalentaria</taxon>
        <taxon>Pomacentridae</taxon>
        <taxon>Acanthochromis</taxon>
    </lineage>
</organism>
<dbReference type="InterPro" id="IPR051496">
    <property type="entry name" value="H-rev107_PLA/AT"/>
</dbReference>
<name>A0A3Q1G6B5_9TELE</name>
<dbReference type="GO" id="GO:0070292">
    <property type="term" value="P:N-acylphosphatidylethanolamine metabolic process"/>
    <property type="evidence" value="ECO:0007669"/>
    <property type="project" value="TreeGrafter"/>
</dbReference>
<dbReference type="GeneTree" id="ENSGT01140000282712"/>
<dbReference type="GO" id="GO:0016410">
    <property type="term" value="F:N-acyltransferase activity"/>
    <property type="evidence" value="ECO:0007669"/>
    <property type="project" value="TreeGrafter"/>
</dbReference>
<evidence type="ECO:0000256" key="1">
    <source>
        <dbReference type="ARBA" id="ARBA00007824"/>
    </source>
</evidence>
<reference evidence="6" key="2">
    <citation type="submission" date="2025-09" db="UniProtKB">
        <authorList>
            <consortium name="Ensembl"/>
        </authorList>
    </citation>
    <scope>IDENTIFICATION</scope>
</reference>
<dbReference type="PANTHER" id="PTHR13943:SF77">
    <property type="entry name" value="LRAT DOMAIN-CONTAINING PROTEIN"/>
    <property type="match status" value="1"/>
</dbReference>
<comment type="similarity">
    <text evidence="1">Belongs to the H-rev107 family.</text>
</comment>
<dbReference type="InterPro" id="IPR007053">
    <property type="entry name" value="LRAT_dom"/>
</dbReference>
<protein>
    <recommendedName>
        <fullName evidence="5">LRAT domain-containing protein</fullName>
    </recommendedName>
</protein>